<name>A0ABR8PI28_9BACL</name>
<dbReference type="Pfam" id="PF18902">
    <property type="entry name" value="DUF5658"/>
    <property type="match status" value="1"/>
</dbReference>
<evidence type="ECO:0000259" key="2">
    <source>
        <dbReference type="Pfam" id="PF18902"/>
    </source>
</evidence>
<keyword evidence="4" id="KW-1185">Reference proteome</keyword>
<dbReference type="InterPro" id="IPR043717">
    <property type="entry name" value="DUF5658"/>
</dbReference>
<keyword evidence="1" id="KW-0812">Transmembrane</keyword>
<accession>A0ABR8PI28</accession>
<gene>
    <name evidence="3" type="ORF">H9659_05690</name>
</gene>
<keyword evidence="1" id="KW-0472">Membrane</keyword>
<comment type="caution">
    <text evidence="3">The sequence shown here is derived from an EMBL/GenBank/DDBJ whole genome shotgun (WGS) entry which is preliminary data.</text>
</comment>
<sequence>MQDVKRIEASVIVGSNRLLWVLLGFSIFDALATDFGLRSDLIEEANPLIKYVYDRNIFEYYFVKLGFPLSLFTLQSVLARSPIVHKLLQFTVGLYSIISMLHIAWLTLHFR</sequence>
<feature type="transmembrane region" description="Helical" evidence="1">
    <location>
        <begin position="58"/>
        <end position="78"/>
    </location>
</feature>
<keyword evidence="1" id="KW-1133">Transmembrane helix</keyword>
<organism evidence="3 4">
    <name type="scientific">Sporosarcina gallistercoris</name>
    <dbReference type="NCBI Taxonomy" id="2762245"/>
    <lineage>
        <taxon>Bacteria</taxon>
        <taxon>Bacillati</taxon>
        <taxon>Bacillota</taxon>
        <taxon>Bacilli</taxon>
        <taxon>Bacillales</taxon>
        <taxon>Caryophanaceae</taxon>
        <taxon>Sporosarcina</taxon>
    </lineage>
</organism>
<feature type="transmembrane region" description="Helical" evidence="1">
    <location>
        <begin position="18"/>
        <end position="37"/>
    </location>
</feature>
<proteinExistence type="predicted"/>
<protein>
    <recommendedName>
        <fullName evidence="2">DUF5658 domain-containing protein</fullName>
    </recommendedName>
</protein>
<evidence type="ECO:0000313" key="3">
    <source>
        <dbReference type="EMBL" id="MBD7907813.1"/>
    </source>
</evidence>
<dbReference type="Proteomes" id="UP000659496">
    <property type="component" value="Unassembled WGS sequence"/>
</dbReference>
<reference evidence="3 4" key="1">
    <citation type="submission" date="2020-08" db="EMBL/GenBank/DDBJ databases">
        <title>A Genomic Blueprint of the Chicken Gut Microbiome.</title>
        <authorList>
            <person name="Gilroy R."/>
            <person name="Ravi A."/>
            <person name="Getino M."/>
            <person name="Pursley I."/>
            <person name="Horton D.L."/>
            <person name="Alikhan N.-F."/>
            <person name="Baker D."/>
            <person name="Gharbi K."/>
            <person name="Hall N."/>
            <person name="Watson M."/>
            <person name="Adriaenssens E.M."/>
            <person name="Foster-Nyarko E."/>
            <person name="Jarju S."/>
            <person name="Secka A."/>
            <person name="Antonio M."/>
            <person name="Oren A."/>
            <person name="Chaudhuri R."/>
            <person name="La Ragione R.M."/>
            <person name="Hildebrand F."/>
            <person name="Pallen M.J."/>
        </authorList>
    </citation>
    <scope>NUCLEOTIDE SEQUENCE [LARGE SCALE GENOMIC DNA]</scope>
    <source>
        <strain evidence="3 4">Sa3CUA8</strain>
    </source>
</reference>
<feature type="domain" description="DUF5658" evidence="2">
    <location>
        <begin position="20"/>
        <end position="107"/>
    </location>
</feature>
<feature type="transmembrane region" description="Helical" evidence="1">
    <location>
        <begin position="90"/>
        <end position="108"/>
    </location>
</feature>
<dbReference type="EMBL" id="JACSQY010000003">
    <property type="protein sequence ID" value="MBD7907813.1"/>
    <property type="molecule type" value="Genomic_DNA"/>
</dbReference>
<evidence type="ECO:0000256" key="1">
    <source>
        <dbReference type="SAM" id="Phobius"/>
    </source>
</evidence>
<dbReference type="RefSeq" id="WP_191688969.1">
    <property type="nucleotide sequence ID" value="NZ_JACSQY010000003.1"/>
</dbReference>
<evidence type="ECO:0000313" key="4">
    <source>
        <dbReference type="Proteomes" id="UP000659496"/>
    </source>
</evidence>